<dbReference type="EMBL" id="JACEIK010009596">
    <property type="protein sequence ID" value="MCE3052439.1"/>
    <property type="molecule type" value="Genomic_DNA"/>
</dbReference>
<evidence type="ECO:0000313" key="1">
    <source>
        <dbReference type="EMBL" id="MCE3052439.1"/>
    </source>
</evidence>
<protein>
    <submittedName>
        <fullName evidence="1">Uncharacterized protein</fullName>
    </submittedName>
</protein>
<gene>
    <name evidence="1" type="ORF">HAX54_052624</name>
</gene>
<keyword evidence="2" id="KW-1185">Reference proteome</keyword>
<accession>A0ABS8WR31</accession>
<dbReference type="Proteomes" id="UP000823775">
    <property type="component" value="Unassembled WGS sequence"/>
</dbReference>
<proteinExistence type="predicted"/>
<reference evidence="1 2" key="1">
    <citation type="journal article" date="2021" name="BMC Genomics">
        <title>Datura genome reveals duplications of psychoactive alkaloid biosynthetic genes and high mutation rate following tissue culture.</title>
        <authorList>
            <person name="Rajewski A."/>
            <person name="Carter-House D."/>
            <person name="Stajich J."/>
            <person name="Litt A."/>
        </authorList>
    </citation>
    <scope>NUCLEOTIDE SEQUENCE [LARGE SCALE GENOMIC DNA]</scope>
    <source>
        <strain evidence="1">AR-01</strain>
    </source>
</reference>
<name>A0ABS8WR31_DATST</name>
<organism evidence="1 2">
    <name type="scientific">Datura stramonium</name>
    <name type="common">Jimsonweed</name>
    <name type="synonym">Common thornapple</name>
    <dbReference type="NCBI Taxonomy" id="4076"/>
    <lineage>
        <taxon>Eukaryota</taxon>
        <taxon>Viridiplantae</taxon>
        <taxon>Streptophyta</taxon>
        <taxon>Embryophyta</taxon>
        <taxon>Tracheophyta</taxon>
        <taxon>Spermatophyta</taxon>
        <taxon>Magnoliopsida</taxon>
        <taxon>eudicotyledons</taxon>
        <taxon>Gunneridae</taxon>
        <taxon>Pentapetalae</taxon>
        <taxon>asterids</taxon>
        <taxon>lamiids</taxon>
        <taxon>Solanales</taxon>
        <taxon>Solanaceae</taxon>
        <taxon>Solanoideae</taxon>
        <taxon>Datureae</taxon>
        <taxon>Datura</taxon>
    </lineage>
</organism>
<comment type="caution">
    <text evidence="1">The sequence shown here is derived from an EMBL/GenBank/DDBJ whole genome shotgun (WGS) entry which is preliminary data.</text>
</comment>
<feature type="non-terminal residue" evidence="1">
    <location>
        <position position="1"/>
    </location>
</feature>
<sequence>EEVGLNKVKLKHLTLHWPHLHNQQRGAQAIWRDAQALQRDAGPLPRIARRGAPNPVRSPTSLS</sequence>
<evidence type="ECO:0000313" key="2">
    <source>
        <dbReference type="Proteomes" id="UP000823775"/>
    </source>
</evidence>